<dbReference type="EMBL" id="CAJNOK010006606">
    <property type="protein sequence ID" value="CAF1008794.1"/>
    <property type="molecule type" value="Genomic_DNA"/>
</dbReference>
<evidence type="ECO:0000313" key="7">
    <source>
        <dbReference type="EMBL" id="CAF4388825.1"/>
    </source>
</evidence>
<evidence type="ECO:0000256" key="3">
    <source>
        <dbReference type="PROSITE-ProRule" id="PRU00339"/>
    </source>
</evidence>
<evidence type="ECO:0000313" key="5">
    <source>
        <dbReference type="EMBL" id="CAF1529645.1"/>
    </source>
</evidence>
<reference evidence="5" key="1">
    <citation type="submission" date="2021-02" db="EMBL/GenBank/DDBJ databases">
        <authorList>
            <person name="Nowell W R."/>
        </authorList>
    </citation>
    <scope>NUCLEOTIDE SEQUENCE</scope>
</reference>
<comment type="caution">
    <text evidence="5">The sequence shown here is derived from an EMBL/GenBank/DDBJ whole genome shotgun (WGS) entry which is preliminary data.</text>
</comment>
<dbReference type="AlphaFoldDB" id="A0A815VF52"/>
<evidence type="ECO:0000313" key="8">
    <source>
        <dbReference type="Proteomes" id="UP000663829"/>
    </source>
</evidence>
<keyword evidence="2 3" id="KW-0802">TPR repeat</keyword>
<proteinExistence type="predicted"/>
<dbReference type="Proteomes" id="UP000663829">
    <property type="component" value="Unassembled WGS sequence"/>
</dbReference>
<keyword evidence="1" id="KW-0677">Repeat</keyword>
<keyword evidence="8" id="KW-1185">Reference proteome</keyword>
<evidence type="ECO:0000256" key="2">
    <source>
        <dbReference type="ARBA" id="ARBA00022803"/>
    </source>
</evidence>
<evidence type="ECO:0000313" key="6">
    <source>
        <dbReference type="EMBL" id="CAF3777729.1"/>
    </source>
</evidence>
<dbReference type="SUPFAM" id="SSF48452">
    <property type="entry name" value="TPR-like"/>
    <property type="match status" value="2"/>
</dbReference>
<protein>
    <submittedName>
        <fullName evidence="5">Uncharacterized protein</fullName>
    </submittedName>
</protein>
<dbReference type="EMBL" id="CAJNOQ010024666">
    <property type="protein sequence ID" value="CAF1529645.1"/>
    <property type="molecule type" value="Genomic_DNA"/>
</dbReference>
<dbReference type="PANTHER" id="PTHR45641:SF1">
    <property type="entry name" value="AAA+ ATPASE DOMAIN-CONTAINING PROTEIN"/>
    <property type="match status" value="1"/>
</dbReference>
<dbReference type="OrthoDB" id="9991614at2759"/>
<organism evidence="5 8">
    <name type="scientific">Didymodactylos carnosus</name>
    <dbReference type="NCBI Taxonomy" id="1234261"/>
    <lineage>
        <taxon>Eukaryota</taxon>
        <taxon>Metazoa</taxon>
        <taxon>Spiralia</taxon>
        <taxon>Gnathifera</taxon>
        <taxon>Rotifera</taxon>
        <taxon>Eurotatoria</taxon>
        <taxon>Bdelloidea</taxon>
        <taxon>Philodinida</taxon>
        <taxon>Philodinidae</taxon>
        <taxon>Didymodactylos</taxon>
    </lineage>
</organism>
<dbReference type="InterPro" id="IPR019734">
    <property type="entry name" value="TPR_rpt"/>
</dbReference>
<dbReference type="Proteomes" id="UP000681722">
    <property type="component" value="Unassembled WGS sequence"/>
</dbReference>
<dbReference type="Proteomes" id="UP000677228">
    <property type="component" value="Unassembled WGS sequence"/>
</dbReference>
<accession>A0A815VF52</accession>
<evidence type="ECO:0000313" key="4">
    <source>
        <dbReference type="EMBL" id="CAF1008794.1"/>
    </source>
</evidence>
<feature type="repeat" description="TPR" evidence="3">
    <location>
        <begin position="14"/>
        <end position="47"/>
    </location>
</feature>
<dbReference type="EMBL" id="CAJOBA010006614">
    <property type="protein sequence ID" value="CAF3777729.1"/>
    <property type="molecule type" value="Genomic_DNA"/>
</dbReference>
<evidence type="ECO:0000256" key="1">
    <source>
        <dbReference type="ARBA" id="ARBA00022737"/>
    </source>
</evidence>
<dbReference type="Pfam" id="PF13424">
    <property type="entry name" value="TPR_12"/>
    <property type="match status" value="1"/>
</dbReference>
<dbReference type="PROSITE" id="PS50005">
    <property type="entry name" value="TPR"/>
    <property type="match status" value="1"/>
</dbReference>
<gene>
    <name evidence="5" type="ORF">GPM918_LOCUS37974</name>
    <name evidence="4" type="ORF">OVA965_LOCUS14936</name>
    <name evidence="7" type="ORF">SRO942_LOCUS38764</name>
    <name evidence="6" type="ORF">TMI583_LOCUS14940</name>
</gene>
<name>A0A815VF52_9BILA</name>
<dbReference type="Proteomes" id="UP000682733">
    <property type="component" value="Unassembled WGS sequence"/>
</dbReference>
<dbReference type="PANTHER" id="PTHR45641">
    <property type="entry name" value="TETRATRICOPEPTIDE REPEAT PROTEIN (AFU_ORTHOLOGUE AFUA_6G03870)"/>
    <property type="match status" value="1"/>
</dbReference>
<dbReference type="InterPro" id="IPR011990">
    <property type="entry name" value="TPR-like_helical_dom_sf"/>
</dbReference>
<dbReference type="Gene3D" id="1.25.40.10">
    <property type="entry name" value="Tetratricopeptide repeat domain"/>
    <property type="match status" value="1"/>
</dbReference>
<dbReference type="EMBL" id="CAJOBC010090241">
    <property type="protein sequence ID" value="CAF4388825.1"/>
    <property type="molecule type" value="Genomic_DNA"/>
</dbReference>
<sequence length="266" mass="31578">MRLVTLPPNHPHLATTYNNMGLVYHAQVAYDKALEYYENARQIFLISLPPNQPSIAGTYNNLEGVYAQKGDYHKTQLVKTEEKIEVHRLLDHAEYLFNYHIDMLIARNSILTNLNLLNQSFLKIDSYRKQNENLCYLYSCFIRSIHDMRGHSITSNTFVNIDIDEELAVNFNENQLKKICMDYQLNYDGFQGYLSQIKYVNEMNLKKYLDHVQMPNRDQFWQLMIEKQIIRDVRDVIIVNRNQINEETNDKFQEFYSFKSKSISIH</sequence>